<accession>A0ABW3LRB2</accession>
<comment type="caution">
    <text evidence="8">The sequence shown here is derived from an EMBL/GenBank/DDBJ whole genome shotgun (WGS) entry which is preliminary data.</text>
</comment>
<dbReference type="EMBL" id="JBHTKJ010000073">
    <property type="protein sequence ID" value="MFD1040505.1"/>
    <property type="molecule type" value="Genomic_DNA"/>
</dbReference>
<protein>
    <submittedName>
        <fullName evidence="8">C-type cytochrome</fullName>
    </submittedName>
</protein>
<evidence type="ECO:0000256" key="5">
    <source>
        <dbReference type="SAM" id="MobiDB-lite"/>
    </source>
</evidence>
<dbReference type="InterPro" id="IPR009056">
    <property type="entry name" value="Cyt_c-like_dom"/>
</dbReference>
<keyword evidence="9" id="KW-1185">Reference proteome</keyword>
<feature type="region of interest" description="Disordered" evidence="5">
    <location>
        <begin position="29"/>
        <end position="60"/>
    </location>
</feature>
<evidence type="ECO:0000256" key="4">
    <source>
        <dbReference type="PROSITE-ProRule" id="PRU00433"/>
    </source>
</evidence>
<reference evidence="9" key="1">
    <citation type="journal article" date="2019" name="Int. J. Syst. Evol. Microbiol.">
        <title>The Global Catalogue of Microorganisms (GCM) 10K type strain sequencing project: providing services to taxonomists for standard genome sequencing and annotation.</title>
        <authorList>
            <consortium name="The Broad Institute Genomics Platform"/>
            <consortium name="The Broad Institute Genome Sequencing Center for Infectious Disease"/>
            <person name="Wu L."/>
            <person name="Ma J."/>
        </authorList>
    </citation>
    <scope>NUCLEOTIDE SEQUENCE [LARGE SCALE GENOMIC DNA]</scope>
    <source>
        <strain evidence="9">CCUG 56754</strain>
    </source>
</reference>
<keyword evidence="6" id="KW-1133">Transmembrane helix</keyword>
<proteinExistence type="predicted"/>
<keyword evidence="1 4" id="KW-0349">Heme</keyword>
<dbReference type="Pfam" id="PF00034">
    <property type="entry name" value="Cytochrom_C"/>
    <property type="match status" value="1"/>
</dbReference>
<feature type="domain" description="Cytochrome c" evidence="7">
    <location>
        <begin position="53"/>
        <end position="146"/>
    </location>
</feature>
<evidence type="ECO:0000256" key="3">
    <source>
        <dbReference type="ARBA" id="ARBA00023004"/>
    </source>
</evidence>
<dbReference type="PROSITE" id="PS51007">
    <property type="entry name" value="CYTC"/>
    <property type="match status" value="1"/>
</dbReference>
<feature type="transmembrane region" description="Helical" evidence="6">
    <location>
        <begin position="6"/>
        <end position="23"/>
    </location>
</feature>
<evidence type="ECO:0000256" key="1">
    <source>
        <dbReference type="ARBA" id="ARBA00022617"/>
    </source>
</evidence>
<evidence type="ECO:0000313" key="8">
    <source>
        <dbReference type="EMBL" id="MFD1040505.1"/>
    </source>
</evidence>
<feature type="compositionally biased region" description="Acidic residues" evidence="5">
    <location>
        <begin position="39"/>
        <end position="55"/>
    </location>
</feature>
<keyword evidence="3 4" id="KW-0408">Iron</keyword>
<dbReference type="RefSeq" id="WP_390364646.1">
    <property type="nucleotide sequence ID" value="NZ_JBHTKJ010000073.1"/>
</dbReference>
<dbReference type="InterPro" id="IPR036909">
    <property type="entry name" value="Cyt_c-like_dom_sf"/>
</dbReference>
<evidence type="ECO:0000256" key="2">
    <source>
        <dbReference type="ARBA" id="ARBA00022723"/>
    </source>
</evidence>
<name>A0ABW3LRB2_9BACI</name>
<dbReference type="Proteomes" id="UP001597040">
    <property type="component" value="Unassembled WGS sequence"/>
</dbReference>
<evidence type="ECO:0000313" key="9">
    <source>
        <dbReference type="Proteomes" id="UP001597040"/>
    </source>
</evidence>
<evidence type="ECO:0000259" key="7">
    <source>
        <dbReference type="PROSITE" id="PS51007"/>
    </source>
</evidence>
<gene>
    <name evidence="8" type="ORF">ACFQ3N_19185</name>
</gene>
<dbReference type="Gene3D" id="1.10.760.10">
    <property type="entry name" value="Cytochrome c-like domain"/>
    <property type="match status" value="1"/>
</dbReference>
<organism evidence="8 9">
    <name type="scientific">Virgibacillus byunsanensis</name>
    <dbReference type="NCBI Taxonomy" id="570945"/>
    <lineage>
        <taxon>Bacteria</taxon>
        <taxon>Bacillati</taxon>
        <taxon>Bacillota</taxon>
        <taxon>Bacilli</taxon>
        <taxon>Bacillales</taxon>
        <taxon>Bacillaceae</taxon>
        <taxon>Virgibacillus</taxon>
    </lineage>
</organism>
<sequence>MKVNILIFIIGFIAAFASGYLIFDGPEQSAGLTASETPSDAEEEEQQYEGIDSADSEGATTIPVEAEALGQNNCLSCHAVESLGAEGGTTGPDLSQAFNDVEGKHRKSLDEFLQEPTSAVMSTVIADNPLEDDERKQIIKALQEAAEN</sequence>
<evidence type="ECO:0000256" key="6">
    <source>
        <dbReference type="SAM" id="Phobius"/>
    </source>
</evidence>
<keyword evidence="2 4" id="KW-0479">Metal-binding</keyword>
<keyword evidence="6" id="KW-0812">Transmembrane</keyword>
<dbReference type="SUPFAM" id="SSF46626">
    <property type="entry name" value="Cytochrome c"/>
    <property type="match status" value="1"/>
</dbReference>
<keyword evidence="6" id="KW-0472">Membrane</keyword>